<evidence type="ECO:0000259" key="7">
    <source>
        <dbReference type="Pfam" id="PF00675"/>
    </source>
</evidence>
<dbReference type="InterPro" id="IPR054734">
    <property type="entry name" value="PqqF-like_C_4"/>
</dbReference>
<keyword evidence="2" id="KW-0645">Protease</keyword>
<feature type="domain" description="Coenzyme PQQ synthesis protein F N-terminal lobe" evidence="8">
    <location>
        <begin position="260"/>
        <end position="381"/>
    </location>
</feature>
<keyword evidence="6" id="KW-0482">Metalloprotease</keyword>
<feature type="domain" description="Coenzyme PQQ synthesis protein F-like C-terminal lobe" evidence="9">
    <location>
        <begin position="651"/>
        <end position="712"/>
    </location>
</feature>
<dbReference type="EMBL" id="JABBFR010000020">
    <property type="protein sequence ID" value="MBT0725323.1"/>
    <property type="molecule type" value="Genomic_DNA"/>
</dbReference>
<comment type="similarity">
    <text evidence="1">Belongs to the peptidase M16 family.</text>
</comment>
<gene>
    <name evidence="10" type="ORF">HH682_13035</name>
</gene>
<dbReference type="InterPro" id="IPR011765">
    <property type="entry name" value="Pept_M16_N"/>
</dbReference>
<organism evidence="10 11">
    <name type="scientific">Rosenbergiella gaditana</name>
    <dbReference type="NCBI Taxonomy" id="2726987"/>
    <lineage>
        <taxon>Bacteria</taxon>
        <taxon>Pseudomonadati</taxon>
        <taxon>Pseudomonadota</taxon>
        <taxon>Gammaproteobacteria</taxon>
        <taxon>Enterobacterales</taxon>
        <taxon>Erwiniaceae</taxon>
        <taxon>Rosenbergiella</taxon>
    </lineage>
</organism>
<accession>A0ABS5T2V2</accession>
<evidence type="ECO:0000313" key="10">
    <source>
        <dbReference type="EMBL" id="MBT0725323.1"/>
    </source>
</evidence>
<evidence type="ECO:0000259" key="8">
    <source>
        <dbReference type="Pfam" id="PF22454"/>
    </source>
</evidence>
<evidence type="ECO:0000259" key="9">
    <source>
        <dbReference type="Pfam" id="PF22456"/>
    </source>
</evidence>
<dbReference type="Proteomes" id="UP000790096">
    <property type="component" value="Unassembled WGS sequence"/>
</dbReference>
<reference evidence="10 11" key="1">
    <citation type="submission" date="2020-04" db="EMBL/GenBank/DDBJ databases">
        <title>Genome sequencing of Rosenbergiella species.</title>
        <authorList>
            <person name="Alvarez-Perez S."/>
            <person name="Lievens B."/>
        </authorList>
    </citation>
    <scope>NUCLEOTIDE SEQUENCE [LARGE SCALE GENOMIC DNA]</scope>
    <source>
        <strain evidence="10 11">S61</strain>
    </source>
</reference>
<proteinExistence type="inferred from homology"/>
<dbReference type="InterPro" id="IPR011249">
    <property type="entry name" value="Metalloenz_LuxS/M16"/>
</dbReference>
<evidence type="ECO:0008006" key="12">
    <source>
        <dbReference type="Google" id="ProtNLM"/>
    </source>
</evidence>
<evidence type="ECO:0000256" key="6">
    <source>
        <dbReference type="ARBA" id="ARBA00023049"/>
    </source>
</evidence>
<evidence type="ECO:0000313" key="11">
    <source>
        <dbReference type="Proteomes" id="UP000790096"/>
    </source>
</evidence>
<evidence type="ECO:0000256" key="2">
    <source>
        <dbReference type="ARBA" id="ARBA00022670"/>
    </source>
</evidence>
<keyword evidence="4" id="KW-0378">Hydrolase</keyword>
<comment type="caution">
    <text evidence="10">The sequence shown here is derived from an EMBL/GenBank/DDBJ whole genome shotgun (WGS) entry which is preliminary data.</text>
</comment>
<dbReference type="SUPFAM" id="SSF63411">
    <property type="entry name" value="LuxS/MPP-like metallohydrolase"/>
    <property type="match status" value="2"/>
</dbReference>
<keyword evidence="3" id="KW-0479">Metal-binding</keyword>
<dbReference type="Pfam" id="PF22456">
    <property type="entry name" value="PqqF-like_C_4"/>
    <property type="match status" value="1"/>
</dbReference>
<sequence>MSAINEARHYRLSSGLEVNLQHVPHLRRAAVVWIFPVGSHQEPKEWPGLAHLTEHMVFSGGRQFREQQRLMPWVQQRGGRINATTQQNYTAYYFEVDPADLSQGLLRLTDMLTAPRFAVSDLLRETAVIDEEYRLYSASPHALASAALHSQITHPVAFADFHIGNLETFGKNTTTLGDALERFYSSGYNLDKSQVWIASPLDCQQQYVEVSGCFAMTDDPVIVDQQPRSRVAESELIRWQNWQGEICLAKQPGLGITLVLANSTLSDWPVLVELMTDNAPGSLSQVISHELGHYLSVRVERHYHDNQQIFFTLWIEGADFSDQDVKKSLGIWQQWLAAVSRISPKQFGHYHRLAQARALQLPAMDFLREHALGFLFTASAEGELKQSRLQHALSSIKSYALLRSRRDTPTQEVECQGLYCQFRASMLDSFIRLARDYSFIFYPQLSPKSAIIEIPPNSGRQVPLHYDNDLSRGVRIVLRPAAGAAISDTVREALTQALSPVFSLAKHAAGKVTWQQVSGNDLLYIRFDHFADLKDCMLNLITYWPSVLPTSSIESYAALSLKELLQNMPSLLADNLDRWTVSYSGPTQRDADSLQAMLSALPINWHSLQPDRFPLQRTLHYTSSDSEQATLIAFIPYKLISPHSLTVYHQLAGYYESAFYHQLREVEAVGYAVACRQRVYRDRWGLQIILQSSHFSAQQLYDRVWAFFDTVTLSDEALAKPSPLESESSGDNEVDEYLMAHFPLQTADKQHSETTDFSLEMAHAVLVEQVKDKQGGWIFFE</sequence>
<evidence type="ECO:0000256" key="3">
    <source>
        <dbReference type="ARBA" id="ARBA00022723"/>
    </source>
</evidence>
<keyword evidence="5" id="KW-0862">Zinc</keyword>
<dbReference type="RefSeq" id="WP_214237976.1">
    <property type="nucleotide sequence ID" value="NZ_JABBFR010000020.1"/>
</dbReference>
<dbReference type="PANTHER" id="PTHR43690">
    <property type="entry name" value="NARDILYSIN"/>
    <property type="match status" value="1"/>
</dbReference>
<keyword evidence="11" id="KW-1185">Reference proteome</keyword>
<dbReference type="InterPro" id="IPR054740">
    <property type="entry name" value="PqqF_N_2"/>
</dbReference>
<evidence type="ECO:0000256" key="5">
    <source>
        <dbReference type="ARBA" id="ARBA00022833"/>
    </source>
</evidence>
<dbReference type="Pfam" id="PF00675">
    <property type="entry name" value="Peptidase_M16"/>
    <property type="match status" value="1"/>
</dbReference>
<evidence type="ECO:0000256" key="1">
    <source>
        <dbReference type="ARBA" id="ARBA00007261"/>
    </source>
</evidence>
<dbReference type="InterPro" id="IPR050626">
    <property type="entry name" value="Peptidase_M16"/>
</dbReference>
<dbReference type="PANTHER" id="PTHR43690:SF18">
    <property type="entry name" value="INSULIN-DEGRADING ENZYME-RELATED"/>
    <property type="match status" value="1"/>
</dbReference>
<evidence type="ECO:0000256" key="4">
    <source>
        <dbReference type="ARBA" id="ARBA00022801"/>
    </source>
</evidence>
<feature type="domain" description="Peptidase M16 N-terminal" evidence="7">
    <location>
        <begin position="21"/>
        <end position="152"/>
    </location>
</feature>
<protein>
    <recommendedName>
        <fullName evidence="12">Coenzyme PQQ biosynthesis peptidase PqqF</fullName>
    </recommendedName>
</protein>
<name>A0ABS5T2V2_9GAMM</name>
<dbReference type="Gene3D" id="3.30.830.10">
    <property type="entry name" value="Metalloenzyme, LuxS/M16 peptidase-like"/>
    <property type="match status" value="2"/>
</dbReference>
<dbReference type="Pfam" id="PF22454">
    <property type="entry name" value="PQQ_syn_pqqF_N_2"/>
    <property type="match status" value="1"/>
</dbReference>